<accession>A0A1Q9HQC7</accession>
<dbReference type="PROSITE" id="PS51257">
    <property type="entry name" value="PROKAR_LIPOPROTEIN"/>
    <property type="match status" value="1"/>
</dbReference>
<reference evidence="2 3" key="1">
    <citation type="submission" date="2016-09" db="EMBL/GenBank/DDBJ databases">
        <title>Genomic Taxonomy of the Vibrionaceae.</title>
        <authorList>
            <person name="Gonzalez-Castillo A."/>
            <person name="Gomez-Gil B."/>
            <person name="Enciso-Ibarra K."/>
        </authorList>
    </citation>
    <scope>NUCLEOTIDE SEQUENCE [LARGE SCALE GENOMIC DNA]</scope>
    <source>
        <strain evidence="2 3">CAIM 703</strain>
    </source>
</reference>
<sequence length="102" mass="11149">MMNKSYFALVLGLFSASSMAHTALMACYDEGNGYIMCEGGFSDGASAEGVEVRIEQNQSVVMQTKLDEFGEIYFEKPQSDFTVVLNAGEGHVVYVDGRDITE</sequence>
<comment type="caution">
    <text evidence="2">The sequence shown here is derived from an EMBL/GenBank/DDBJ whole genome shotgun (WGS) entry which is preliminary data.</text>
</comment>
<name>A0A1Q9HQC7_9VIBR</name>
<protein>
    <submittedName>
        <fullName evidence="2">Uncharacterized protein</fullName>
    </submittedName>
</protein>
<feature type="chain" id="PRO_5012435310" evidence="1">
    <location>
        <begin position="21"/>
        <end position="102"/>
    </location>
</feature>
<dbReference type="STRING" id="1381081.BIY22_00750"/>
<evidence type="ECO:0000313" key="2">
    <source>
        <dbReference type="EMBL" id="OLQ93053.1"/>
    </source>
</evidence>
<proteinExistence type="predicted"/>
<keyword evidence="1" id="KW-0732">Signal</keyword>
<evidence type="ECO:0000313" key="3">
    <source>
        <dbReference type="Proteomes" id="UP000186313"/>
    </source>
</evidence>
<evidence type="ECO:0000256" key="1">
    <source>
        <dbReference type="SAM" id="SignalP"/>
    </source>
</evidence>
<dbReference type="EMBL" id="MJMJ01000001">
    <property type="protein sequence ID" value="OLQ93053.1"/>
    <property type="molecule type" value="Genomic_DNA"/>
</dbReference>
<dbReference type="AlphaFoldDB" id="A0A1Q9HQC7"/>
<organism evidence="2 3">
    <name type="scientific">Vibrio panuliri</name>
    <dbReference type="NCBI Taxonomy" id="1381081"/>
    <lineage>
        <taxon>Bacteria</taxon>
        <taxon>Pseudomonadati</taxon>
        <taxon>Pseudomonadota</taxon>
        <taxon>Gammaproteobacteria</taxon>
        <taxon>Vibrionales</taxon>
        <taxon>Vibrionaceae</taxon>
        <taxon>Vibrio</taxon>
    </lineage>
</organism>
<dbReference type="Proteomes" id="UP000186313">
    <property type="component" value="Unassembled WGS sequence"/>
</dbReference>
<gene>
    <name evidence="2" type="ORF">BIY22_00750</name>
</gene>
<feature type="signal peptide" evidence="1">
    <location>
        <begin position="1"/>
        <end position="20"/>
    </location>
</feature>